<proteinExistence type="predicted"/>
<sequence length="86" mass="9374">MSFPKINLNDADRTTLQFWQSQTLGQFGGGGYSTYSGNAQQVSGTYQGVQMSANMTIGSTGLSMDRVISQLGTFAQLRTLLCFQTY</sequence>
<dbReference type="Proteomes" id="UP000324800">
    <property type="component" value="Unassembled WGS sequence"/>
</dbReference>
<reference evidence="1 2" key="1">
    <citation type="submission" date="2019-03" db="EMBL/GenBank/DDBJ databases">
        <title>Single cell metagenomics reveals metabolic interactions within the superorganism composed of flagellate Streblomastix strix and complex community of Bacteroidetes bacteria on its surface.</title>
        <authorList>
            <person name="Treitli S.C."/>
            <person name="Kolisko M."/>
            <person name="Husnik F."/>
            <person name="Keeling P."/>
            <person name="Hampl V."/>
        </authorList>
    </citation>
    <scope>NUCLEOTIDE SEQUENCE [LARGE SCALE GENOMIC DNA]</scope>
    <source>
        <strain evidence="1">ST1C</strain>
    </source>
</reference>
<protein>
    <submittedName>
        <fullName evidence="1">Uncharacterized protein</fullName>
    </submittedName>
</protein>
<gene>
    <name evidence="1" type="ORF">EZS28_024235</name>
</gene>
<organism evidence="1 2">
    <name type="scientific">Streblomastix strix</name>
    <dbReference type="NCBI Taxonomy" id="222440"/>
    <lineage>
        <taxon>Eukaryota</taxon>
        <taxon>Metamonada</taxon>
        <taxon>Preaxostyla</taxon>
        <taxon>Oxymonadida</taxon>
        <taxon>Streblomastigidae</taxon>
        <taxon>Streblomastix</taxon>
    </lineage>
</organism>
<name>A0A5J4VCP7_9EUKA</name>
<dbReference type="EMBL" id="SNRW01008023">
    <property type="protein sequence ID" value="KAA6380237.1"/>
    <property type="molecule type" value="Genomic_DNA"/>
</dbReference>
<comment type="caution">
    <text evidence="1">The sequence shown here is derived from an EMBL/GenBank/DDBJ whole genome shotgun (WGS) entry which is preliminary data.</text>
</comment>
<evidence type="ECO:0000313" key="1">
    <source>
        <dbReference type="EMBL" id="KAA6380237.1"/>
    </source>
</evidence>
<dbReference type="AlphaFoldDB" id="A0A5J4VCP7"/>
<accession>A0A5J4VCP7</accession>
<evidence type="ECO:0000313" key="2">
    <source>
        <dbReference type="Proteomes" id="UP000324800"/>
    </source>
</evidence>